<accession>A0ABQ7ARI0</accession>
<keyword evidence="2" id="KW-1185">Reference proteome</keyword>
<comment type="caution">
    <text evidence="1">The sequence shown here is derived from an EMBL/GenBank/DDBJ whole genome shotgun (WGS) entry which is preliminary data.</text>
</comment>
<proteinExistence type="predicted"/>
<dbReference type="EMBL" id="QGKV02001556">
    <property type="protein sequence ID" value="KAF3516564.1"/>
    <property type="molecule type" value="Genomic_DNA"/>
</dbReference>
<name>A0ABQ7ARI0_BRACR</name>
<reference evidence="1 2" key="1">
    <citation type="journal article" date="2020" name="BMC Genomics">
        <title>Intraspecific diversification of the crop wild relative Brassica cretica Lam. using demographic model selection.</title>
        <authorList>
            <person name="Kioukis A."/>
            <person name="Michalopoulou V.A."/>
            <person name="Briers L."/>
            <person name="Pirintsos S."/>
            <person name="Studholme D.J."/>
            <person name="Pavlidis P."/>
            <person name="Sarris P.F."/>
        </authorList>
    </citation>
    <scope>NUCLEOTIDE SEQUENCE [LARGE SCALE GENOMIC DNA]</scope>
    <source>
        <strain evidence="2">cv. PFS-1207/04</strain>
    </source>
</reference>
<gene>
    <name evidence="1" type="ORF">DY000_02059274</name>
</gene>
<evidence type="ECO:0000313" key="1">
    <source>
        <dbReference type="EMBL" id="KAF3516564.1"/>
    </source>
</evidence>
<organism evidence="1 2">
    <name type="scientific">Brassica cretica</name>
    <name type="common">Mustard</name>
    <dbReference type="NCBI Taxonomy" id="69181"/>
    <lineage>
        <taxon>Eukaryota</taxon>
        <taxon>Viridiplantae</taxon>
        <taxon>Streptophyta</taxon>
        <taxon>Embryophyta</taxon>
        <taxon>Tracheophyta</taxon>
        <taxon>Spermatophyta</taxon>
        <taxon>Magnoliopsida</taxon>
        <taxon>eudicotyledons</taxon>
        <taxon>Gunneridae</taxon>
        <taxon>Pentapetalae</taxon>
        <taxon>rosids</taxon>
        <taxon>malvids</taxon>
        <taxon>Brassicales</taxon>
        <taxon>Brassicaceae</taxon>
        <taxon>Brassiceae</taxon>
        <taxon>Brassica</taxon>
    </lineage>
</organism>
<evidence type="ECO:0000313" key="2">
    <source>
        <dbReference type="Proteomes" id="UP000266723"/>
    </source>
</evidence>
<evidence type="ECO:0008006" key="3">
    <source>
        <dbReference type="Google" id="ProtNLM"/>
    </source>
</evidence>
<sequence>MVRGDAPVRSSDLRTSVSWLIDKVKGVRILRLNQDGLETTSGQLNSAWRSVPVRDRLAVTWAVMEARLGDGAVAWKISLRAWLWNHD</sequence>
<dbReference type="Proteomes" id="UP000266723">
    <property type="component" value="Unassembled WGS sequence"/>
</dbReference>
<protein>
    <recommendedName>
        <fullName evidence="3">Reverse transcriptase zinc-binding domain-containing protein</fullName>
    </recommendedName>
</protein>